<organism evidence="10 11">
    <name type="scientific">Lysobacter yangpyeongensis</name>
    <dbReference type="NCBI Taxonomy" id="346182"/>
    <lineage>
        <taxon>Bacteria</taxon>
        <taxon>Pseudomonadati</taxon>
        <taxon>Pseudomonadota</taxon>
        <taxon>Gammaproteobacteria</taxon>
        <taxon>Lysobacterales</taxon>
        <taxon>Lysobacteraceae</taxon>
        <taxon>Lysobacter</taxon>
    </lineage>
</organism>
<evidence type="ECO:0000256" key="4">
    <source>
        <dbReference type="ARBA" id="ARBA00023295"/>
    </source>
</evidence>
<dbReference type="InterPro" id="IPR013320">
    <property type="entry name" value="ConA-like_dom_sf"/>
</dbReference>
<dbReference type="Proteomes" id="UP001596036">
    <property type="component" value="Unassembled WGS sequence"/>
</dbReference>
<dbReference type="InterPro" id="IPR002654">
    <property type="entry name" value="Glyco_trans_25"/>
</dbReference>
<dbReference type="InterPro" id="IPR000757">
    <property type="entry name" value="Beta-glucanase-like"/>
</dbReference>
<evidence type="ECO:0000313" key="10">
    <source>
        <dbReference type="EMBL" id="MFC5570805.1"/>
    </source>
</evidence>
<evidence type="ECO:0000256" key="3">
    <source>
        <dbReference type="ARBA" id="ARBA00022801"/>
    </source>
</evidence>
<evidence type="ECO:0000256" key="5">
    <source>
        <dbReference type="ARBA" id="ARBA00029722"/>
    </source>
</evidence>
<keyword evidence="4" id="KW-0326">Glycosidase</keyword>
<feature type="region of interest" description="Disordered" evidence="8">
    <location>
        <begin position="436"/>
        <end position="459"/>
    </location>
</feature>
<dbReference type="PRINTS" id="PR00737">
    <property type="entry name" value="GLHYDRLASE16"/>
</dbReference>
<dbReference type="CDD" id="cd06532">
    <property type="entry name" value="Glyco_transf_25"/>
    <property type="match status" value="1"/>
</dbReference>
<evidence type="ECO:0000259" key="9">
    <source>
        <dbReference type="PROSITE" id="PS51762"/>
    </source>
</evidence>
<keyword evidence="11" id="KW-1185">Reference proteome</keyword>
<evidence type="ECO:0000256" key="8">
    <source>
        <dbReference type="SAM" id="MobiDB-lite"/>
    </source>
</evidence>
<evidence type="ECO:0000313" key="11">
    <source>
        <dbReference type="Proteomes" id="UP001596036"/>
    </source>
</evidence>
<protein>
    <recommendedName>
        <fullName evidence="2">Beta-glucanase</fullName>
    </recommendedName>
    <alternativeName>
        <fullName evidence="7">1,3-1,4-beta-D-glucan 4-glucanohydrolase</fullName>
    </alternativeName>
    <alternativeName>
        <fullName evidence="6">Endo-beta-1,3-1,4 glucanase</fullName>
    </alternativeName>
    <alternativeName>
        <fullName evidence="5">Lichenase</fullName>
    </alternativeName>
</protein>
<sequence length="737" mass="81754">MNLFEPLGVARRLLHSLFLRARSLLPVQQSMAFGHAVVGGRDHIADIHVINLDRQPERLSAVRRELDRIVDAASQPLSLRLIRHPACDARAFPLGTLESPDIAPYYTLADQLFVEPQPHALPANFDLGRPIRMSDAEVAVAQSHIDVWRKIATSAAPYALVLEDDVWFERGFGRLVDTAWREMSAADQAEPFFDVLYLSYKEVRHGAPKTSVSQSVFRPERGLWYLSGYVLSQRGAERLLALLPCRGPVDLWINQKFHEMDVRAVRRSVIAQRLDLQSTNSYSILPALSQIGVLNDGTPGKFRQRPTETPVFAFGASDSRLSSLAMALSMLGYRCCCDLDALPHSELDRLLDGRHGRIFDAYVNVASLAQHITKLRQRYPSARFIVCGSGPLSAEIAALLTGVGQGVLHLDEDRAGDWRALCEHLRLAPPSAGYPSVPGRGNRTLRSPSSGRPALATGKSLRHDVSPWVVPARRGWEGIEVNPVEPPAPSVRWTRFEDDLLAIQPSRWMLREDTFPGNLALFRPANVSAGPLGVELQVAQASLGVRNMSAAAISSRERFLYGRFEATLQATDVPGLVTGFFLHRDSPRQEIDVEITGDRPDRILANVFYNPGSDGARFDYGYRGTPASIDLGFDASKAFHTYAIEWEPDEIRWLVDGRLVHRRVLWDPTPIPHLPMTLHVNTWPTRSRELAGRLVVHALPAAARIRRIAVDAINAHGPCEPSSSAPQSDYDHSVVTA</sequence>
<dbReference type="Pfam" id="PF01755">
    <property type="entry name" value="Glyco_transf_25"/>
    <property type="match status" value="1"/>
</dbReference>
<evidence type="ECO:0000256" key="6">
    <source>
        <dbReference type="ARBA" id="ARBA00029771"/>
    </source>
</evidence>
<dbReference type="Pfam" id="PF00722">
    <property type="entry name" value="Glyco_hydro_16"/>
    <property type="match status" value="1"/>
</dbReference>
<reference evidence="11" key="1">
    <citation type="journal article" date="2019" name="Int. J. Syst. Evol. Microbiol.">
        <title>The Global Catalogue of Microorganisms (GCM) 10K type strain sequencing project: providing services to taxonomists for standard genome sequencing and annotation.</title>
        <authorList>
            <consortium name="The Broad Institute Genomics Platform"/>
            <consortium name="The Broad Institute Genome Sequencing Center for Infectious Disease"/>
            <person name="Wu L."/>
            <person name="Ma J."/>
        </authorList>
    </citation>
    <scope>NUCLEOTIDE SEQUENCE [LARGE SCALE GENOMIC DNA]</scope>
    <source>
        <strain evidence="11">KACC 11407</strain>
    </source>
</reference>
<feature type="region of interest" description="Disordered" evidence="8">
    <location>
        <begin position="718"/>
        <end position="737"/>
    </location>
</feature>
<feature type="domain" description="GH16" evidence="9">
    <location>
        <begin position="474"/>
        <end position="702"/>
    </location>
</feature>
<proteinExistence type="inferred from homology"/>
<name>A0ABW0SP31_9GAMM</name>
<dbReference type="RefSeq" id="WP_386755282.1">
    <property type="nucleotide sequence ID" value="NZ_JBHSNM010000004.1"/>
</dbReference>
<dbReference type="Gene3D" id="2.60.120.200">
    <property type="match status" value="1"/>
</dbReference>
<dbReference type="PANTHER" id="PTHR31062">
    <property type="entry name" value="XYLOGLUCAN ENDOTRANSGLUCOSYLASE/HYDROLASE PROTEIN 8-RELATED"/>
    <property type="match status" value="1"/>
</dbReference>
<evidence type="ECO:0000256" key="2">
    <source>
        <dbReference type="ARBA" id="ARBA00014569"/>
    </source>
</evidence>
<keyword evidence="3" id="KW-0378">Hydrolase</keyword>
<dbReference type="EMBL" id="JBHSNM010000004">
    <property type="protein sequence ID" value="MFC5570805.1"/>
    <property type="molecule type" value="Genomic_DNA"/>
</dbReference>
<comment type="caution">
    <text evidence="10">The sequence shown here is derived from an EMBL/GenBank/DDBJ whole genome shotgun (WGS) entry which is preliminary data.</text>
</comment>
<evidence type="ECO:0000256" key="7">
    <source>
        <dbReference type="ARBA" id="ARBA00031665"/>
    </source>
</evidence>
<dbReference type="SUPFAM" id="SSF49899">
    <property type="entry name" value="Concanavalin A-like lectins/glucanases"/>
    <property type="match status" value="1"/>
</dbReference>
<gene>
    <name evidence="10" type="ORF">ACFPN1_12115</name>
</gene>
<dbReference type="PROSITE" id="PS51762">
    <property type="entry name" value="GH16_2"/>
    <property type="match status" value="1"/>
</dbReference>
<dbReference type="InterPro" id="IPR044791">
    <property type="entry name" value="Beta-glucanase/XTH"/>
</dbReference>
<evidence type="ECO:0000256" key="1">
    <source>
        <dbReference type="ARBA" id="ARBA00006865"/>
    </source>
</evidence>
<comment type="similarity">
    <text evidence="1">Belongs to the glycosyl hydrolase 16 family.</text>
</comment>
<accession>A0ABW0SP31</accession>
<dbReference type="InterPro" id="IPR008264">
    <property type="entry name" value="Beta_glucanase"/>
</dbReference>